<dbReference type="InterPro" id="IPR027923">
    <property type="entry name" value="Hydrophob_seed_dom"/>
</dbReference>
<accession>A0AAW1KEM7</accession>
<feature type="domain" description="Bifunctional inhibitor/plant lipid transfer protein/seed storage helical" evidence="3">
    <location>
        <begin position="319"/>
        <end position="402"/>
    </location>
</feature>
<dbReference type="PANTHER" id="PTHR31731">
    <property type="match status" value="1"/>
</dbReference>
<feature type="compositionally biased region" description="Pro residues" evidence="1">
    <location>
        <begin position="80"/>
        <end position="89"/>
    </location>
</feature>
<proteinExistence type="predicted"/>
<dbReference type="Pfam" id="PF14547">
    <property type="entry name" value="Hydrophob_seed"/>
    <property type="match status" value="3"/>
</dbReference>
<feature type="signal peptide" evidence="2">
    <location>
        <begin position="1"/>
        <end position="23"/>
    </location>
</feature>
<feature type="compositionally biased region" description="Low complexity" evidence="1">
    <location>
        <begin position="36"/>
        <end position="52"/>
    </location>
</feature>
<feature type="region of interest" description="Disordered" evidence="1">
    <location>
        <begin position="402"/>
        <end position="451"/>
    </location>
</feature>
<feature type="region of interest" description="Disordered" evidence="1">
    <location>
        <begin position="29"/>
        <end position="179"/>
    </location>
</feature>
<feature type="domain" description="Bifunctional inhibitor/plant lipid transfer protein/seed storage helical" evidence="3">
    <location>
        <begin position="456"/>
        <end position="539"/>
    </location>
</feature>
<keyword evidence="5" id="KW-1185">Reference proteome</keyword>
<feature type="compositionally biased region" description="Pro residues" evidence="1">
    <location>
        <begin position="134"/>
        <end position="173"/>
    </location>
</feature>
<dbReference type="InterPro" id="IPR036312">
    <property type="entry name" value="Bifun_inhib/LTP/seed_sf"/>
</dbReference>
<feature type="compositionally biased region" description="Pro residues" evidence="1">
    <location>
        <begin position="405"/>
        <end position="448"/>
    </location>
</feature>
<feature type="compositionally biased region" description="Pro residues" evidence="1">
    <location>
        <begin position="107"/>
        <end position="116"/>
    </location>
</feature>
<feature type="domain" description="Bifunctional inhibitor/plant lipid transfer protein/seed storage helical" evidence="3">
    <location>
        <begin position="11"/>
        <end position="264"/>
    </location>
</feature>
<dbReference type="InterPro" id="IPR051636">
    <property type="entry name" value="Plant_LTP/defense-related"/>
</dbReference>
<dbReference type="SMART" id="SM00499">
    <property type="entry name" value="AAI"/>
    <property type="match status" value="3"/>
</dbReference>
<dbReference type="EMBL" id="JBDFQZ010000006">
    <property type="protein sequence ID" value="KAK9716407.1"/>
    <property type="molecule type" value="Genomic_DNA"/>
</dbReference>
<dbReference type="Proteomes" id="UP001443914">
    <property type="component" value="Unassembled WGS sequence"/>
</dbReference>
<gene>
    <name evidence="4" type="ORF">RND81_06G230700</name>
</gene>
<comment type="caution">
    <text evidence="4">The sequence shown here is derived from an EMBL/GenBank/DDBJ whole genome shotgun (WGS) entry which is preliminary data.</text>
</comment>
<protein>
    <recommendedName>
        <fullName evidence="3">Bifunctional inhibitor/plant lipid transfer protein/seed storage helical domain-containing protein</fullName>
    </recommendedName>
</protein>
<dbReference type="SUPFAM" id="SSF47699">
    <property type="entry name" value="Bifunctional inhibitor/lipid-transfer protein/seed storage 2S albumin"/>
    <property type="match status" value="3"/>
</dbReference>
<evidence type="ECO:0000313" key="5">
    <source>
        <dbReference type="Proteomes" id="UP001443914"/>
    </source>
</evidence>
<evidence type="ECO:0000256" key="2">
    <source>
        <dbReference type="SAM" id="SignalP"/>
    </source>
</evidence>
<keyword evidence="2" id="KW-0732">Signal</keyword>
<evidence type="ECO:0000256" key="1">
    <source>
        <dbReference type="SAM" id="MobiDB-lite"/>
    </source>
</evidence>
<dbReference type="Gene3D" id="1.10.110.10">
    <property type="entry name" value="Plant lipid-transfer and hydrophobic proteins"/>
    <property type="match status" value="3"/>
</dbReference>
<feature type="chain" id="PRO_5043968334" description="Bifunctional inhibitor/plant lipid transfer protein/seed storage helical domain-containing protein" evidence="2">
    <location>
        <begin position="24"/>
        <end position="540"/>
    </location>
</feature>
<feature type="compositionally biased region" description="Pro residues" evidence="1">
    <location>
        <begin position="272"/>
        <end position="311"/>
    </location>
</feature>
<reference evidence="4" key="1">
    <citation type="submission" date="2024-03" db="EMBL/GenBank/DDBJ databases">
        <title>WGS assembly of Saponaria officinalis var. Norfolk2.</title>
        <authorList>
            <person name="Jenkins J."/>
            <person name="Shu S."/>
            <person name="Grimwood J."/>
            <person name="Barry K."/>
            <person name="Goodstein D."/>
            <person name="Schmutz J."/>
            <person name="Leebens-Mack J."/>
            <person name="Osbourn A."/>
        </authorList>
    </citation>
    <scope>NUCLEOTIDE SEQUENCE [LARGE SCALE GENOMIC DNA]</scope>
    <source>
        <strain evidence="4">JIC</strain>
    </source>
</reference>
<evidence type="ECO:0000259" key="3">
    <source>
        <dbReference type="SMART" id="SM00499"/>
    </source>
</evidence>
<dbReference type="CDD" id="cd01958">
    <property type="entry name" value="HPS_like"/>
    <property type="match status" value="3"/>
</dbReference>
<feature type="compositionally biased region" description="Pro residues" evidence="1">
    <location>
        <begin position="53"/>
        <end position="62"/>
    </location>
</feature>
<sequence length="540" mass="54018">MASQTFAYFLCIINLAFFTLVSSHYVPCPPPPSPTSPSHHGGYPSSPSTPTIPKTPTPPSPTSPGHHGGYPSGPSTPTIPKTPTPPSPTSPGHHGGYPSGPSTPTIPKTPTPPSPTSPGHHGGYPSGPSTPTVPKAPTPPTPQIPPVAPPTPIMPPITPPSPSTPTPTTPTSPSPSHGDTCPIDILKLAACANVLTGLADVVLGVPPQNQCCPLLGGLTDLDAAICLCTALEANILGINLNIPLSLSVLLNYCDKAGVPSSFQCPSTTTPSTPTPATPTPSTPTPATPTPATPTPATPTPTTPTPATPTPSTPSKGDKCPIDVLQLAACANVLSGTVGLVLGVPPQSQCCPLLGGLTDLDAAICLCTAINANILGINLNVPLSLSVLLNYCDKAGVPAGFQCPSTPTPTPETPTPVTPTPATPTPATPTPYTPAPATPTPTPATPTPVTPSGGDKCPIDVLKLATCANVLSGLVDLVLGVPPQSQCCPLLGGLADLDAAVCLCTALKANVLGINLDVPVSLSLLLNYCDKAGVPSGFKCS</sequence>
<dbReference type="AlphaFoldDB" id="A0AAW1KEM7"/>
<feature type="region of interest" description="Disordered" evidence="1">
    <location>
        <begin position="263"/>
        <end position="316"/>
    </location>
</feature>
<evidence type="ECO:0000313" key="4">
    <source>
        <dbReference type="EMBL" id="KAK9716407.1"/>
    </source>
</evidence>
<organism evidence="4 5">
    <name type="scientific">Saponaria officinalis</name>
    <name type="common">Common soapwort</name>
    <name type="synonym">Lychnis saponaria</name>
    <dbReference type="NCBI Taxonomy" id="3572"/>
    <lineage>
        <taxon>Eukaryota</taxon>
        <taxon>Viridiplantae</taxon>
        <taxon>Streptophyta</taxon>
        <taxon>Embryophyta</taxon>
        <taxon>Tracheophyta</taxon>
        <taxon>Spermatophyta</taxon>
        <taxon>Magnoliopsida</taxon>
        <taxon>eudicotyledons</taxon>
        <taxon>Gunneridae</taxon>
        <taxon>Pentapetalae</taxon>
        <taxon>Caryophyllales</taxon>
        <taxon>Caryophyllaceae</taxon>
        <taxon>Caryophylleae</taxon>
        <taxon>Saponaria</taxon>
    </lineage>
</organism>
<name>A0AAW1KEM7_SAPOF</name>
<dbReference type="InterPro" id="IPR016140">
    <property type="entry name" value="Bifunc_inhib/LTP/seed_store"/>
</dbReference>